<gene>
    <name evidence="2" type="ORF">MVEN_01307800</name>
</gene>
<dbReference type="OrthoDB" id="2978701at2759"/>
<name>A0A8H6Y139_9AGAR</name>
<proteinExistence type="predicted"/>
<keyword evidence="3" id="KW-1185">Reference proteome</keyword>
<sequence length="354" mass="38777">MFSRPDHHHQSGPAACPAGPSLPTPPYSSVGARDHLIDHHRHLETLLDSTLATLTLIHAESAAGGHCLLPYSPHLLGVFNLISHHIISPIPTTPSTPVPTTTHTEATAPLAPTSYTAATRVMSPTPPETNMAKQPTAKPRAPIVEKPPRIIIRFDREPAHLSRPQRPSPATLYSAITNALLPLLDDTTNTRSCLAGVQWTKSGNLALHPATDVCTAKFLASHSYTIWSTIRPLLGLPDDRESPAFDTDERWHSVVFHGVPMPAPKTDAPKVFTRELVDEWVTSPSSQGSLREYSVMCRPDDLEHRKSLTLRLSFSSEADAERLIRTGGYMFGVPCRVSRYVPRPRSRSSTPPQS</sequence>
<feature type="region of interest" description="Disordered" evidence="1">
    <location>
        <begin position="1"/>
        <end position="32"/>
    </location>
</feature>
<organism evidence="2 3">
    <name type="scientific">Mycena venus</name>
    <dbReference type="NCBI Taxonomy" id="2733690"/>
    <lineage>
        <taxon>Eukaryota</taxon>
        <taxon>Fungi</taxon>
        <taxon>Dikarya</taxon>
        <taxon>Basidiomycota</taxon>
        <taxon>Agaricomycotina</taxon>
        <taxon>Agaricomycetes</taxon>
        <taxon>Agaricomycetidae</taxon>
        <taxon>Agaricales</taxon>
        <taxon>Marasmiineae</taxon>
        <taxon>Mycenaceae</taxon>
        <taxon>Mycena</taxon>
    </lineage>
</organism>
<dbReference type="AlphaFoldDB" id="A0A8H6Y139"/>
<evidence type="ECO:0000313" key="2">
    <source>
        <dbReference type="EMBL" id="KAF7350061.1"/>
    </source>
</evidence>
<protein>
    <submittedName>
        <fullName evidence="2">Uncharacterized protein</fullName>
    </submittedName>
</protein>
<comment type="caution">
    <text evidence="2">The sequence shown here is derived from an EMBL/GenBank/DDBJ whole genome shotgun (WGS) entry which is preliminary data.</text>
</comment>
<dbReference type="Proteomes" id="UP000620124">
    <property type="component" value="Unassembled WGS sequence"/>
</dbReference>
<evidence type="ECO:0000313" key="3">
    <source>
        <dbReference type="Proteomes" id="UP000620124"/>
    </source>
</evidence>
<evidence type="ECO:0000256" key="1">
    <source>
        <dbReference type="SAM" id="MobiDB-lite"/>
    </source>
</evidence>
<dbReference type="EMBL" id="JACAZI010000010">
    <property type="protein sequence ID" value="KAF7350061.1"/>
    <property type="molecule type" value="Genomic_DNA"/>
</dbReference>
<accession>A0A8H6Y139</accession>
<reference evidence="2" key="1">
    <citation type="submission" date="2020-05" db="EMBL/GenBank/DDBJ databases">
        <title>Mycena genomes resolve the evolution of fungal bioluminescence.</title>
        <authorList>
            <person name="Tsai I.J."/>
        </authorList>
    </citation>
    <scope>NUCLEOTIDE SEQUENCE</scope>
    <source>
        <strain evidence="2">CCC161011</strain>
    </source>
</reference>